<keyword evidence="3" id="KW-1185">Reference proteome</keyword>
<dbReference type="Proteomes" id="UP001486808">
    <property type="component" value="Unassembled WGS sequence"/>
</dbReference>
<dbReference type="PANTHER" id="PTHR22642:SF2">
    <property type="entry name" value="PROTEIN LONG AFTER FAR-RED 3"/>
    <property type="match status" value="1"/>
</dbReference>
<evidence type="ECO:0000313" key="3">
    <source>
        <dbReference type="Proteomes" id="UP001486808"/>
    </source>
</evidence>
<dbReference type="RefSeq" id="WP_353389581.1">
    <property type="nucleotide sequence ID" value="NZ_BAABWD010000005.1"/>
</dbReference>
<evidence type="ECO:0000313" key="2">
    <source>
        <dbReference type="EMBL" id="GAA6132812.1"/>
    </source>
</evidence>
<sequence>MLSWRPAGQELIFYGGPILTVNNAGAVVQALAVRDGVIVAVGGLDQVMQQRTERTVMIDLPGGALLPGFVGAHEHPTLSAVFSGAHDLSGFCHQRNVQVWSALRTAITRQTDSGRVLNASQAIDVRQALRAMTINAAYQLGIDSEADSLEVGKWADLQIVSANPYEVAGRR</sequence>
<dbReference type="Pfam" id="PF07969">
    <property type="entry name" value="Amidohydro_3"/>
    <property type="match status" value="1"/>
</dbReference>
<protein>
    <recommendedName>
        <fullName evidence="1">Amidohydrolase 3 domain-containing protein</fullName>
    </recommendedName>
</protein>
<dbReference type="SUPFAM" id="SSF51338">
    <property type="entry name" value="Composite domain of metallo-dependent hydrolases"/>
    <property type="match status" value="1"/>
</dbReference>
<comment type="caution">
    <text evidence="2">The sequence shown here is derived from an EMBL/GenBank/DDBJ whole genome shotgun (WGS) entry which is preliminary data.</text>
</comment>
<reference evidence="2 3" key="1">
    <citation type="submission" date="2024-04" db="EMBL/GenBank/DDBJ databases">
        <title>Draft genome sequence of Halopseudomonas sabulinigri NBRC 116187.</title>
        <authorList>
            <person name="Miyakawa T."/>
            <person name="Kusuya Y."/>
            <person name="Miura T."/>
        </authorList>
    </citation>
    <scope>NUCLEOTIDE SEQUENCE [LARGE SCALE GENOMIC DNA]</scope>
    <source>
        <strain evidence="2 3">4NH20-0042</strain>
    </source>
</reference>
<feature type="domain" description="Amidohydrolase 3" evidence="1">
    <location>
        <begin position="86"/>
        <end position="167"/>
    </location>
</feature>
<accession>A0ABP9ZTL2</accession>
<dbReference type="Gene3D" id="2.30.40.10">
    <property type="entry name" value="Urease, subunit C, domain 1"/>
    <property type="match status" value="2"/>
</dbReference>
<gene>
    <name evidence="2" type="ORF">NBRC116187_31720</name>
</gene>
<proteinExistence type="predicted"/>
<organism evidence="2 3">
    <name type="scientific">Halopseudomonas sabulinigri</name>
    <dbReference type="NCBI Taxonomy" id="472181"/>
    <lineage>
        <taxon>Bacteria</taxon>
        <taxon>Pseudomonadati</taxon>
        <taxon>Pseudomonadota</taxon>
        <taxon>Gammaproteobacteria</taxon>
        <taxon>Pseudomonadales</taxon>
        <taxon>Pseudomonadaceae</taxon>
        <taxon>Halopseudomonas</taxon>
    </lineage>
</organism>
<name>A0ABP9ZTL2_9GAMM</name>
<dbReference type="PANTHER" id="PTHR22642">
    <property type="entry name" value="IMIDAZOLONEPROPIONASE"/>
    <property type="match status" value="1"/>
</dbReference>
<dbReference type="Gene3D" id="3.20.20.140">
    <property type="entry name" value="Metal-dependent hydrolases"/>
    <property type="match status" value="1"/>
</dbReference>
<dbReference type="InterPro" id="IPR011059">
    <property type="entry name" value="Metal-dep_hydrolase_composite"/>
</dbReference>
<evidence type="ECO:0000259" key="1">
    <source>
        <dbReference type="Pfam" id="PF07969"/>
    </source>
</evidence>
<dbReference type="InterPro" id="IPR013108">
    <property type="entry name" value="Amidohydro_3"/>
</dbReference>
<dbReference type="EMBL" id="BAABWD010000005">
    <property type="protein sequence ID" value="GAA6132812.1"/>
    <property type="molecule type" value="Genomic_DNA"/>
</dbReference>